<accession>A0AAW0AKB9</accession>
<dbReference type="Proteomes" id="UP001362999">
    <property type="component" value="Unassembled WGS sequence"/>
</dbReference>
<dbReference type="InterPro" id="IPR014752">
    <property type="entry name" value="Arrestin-like_C"/>
</dbReference>
<proteinExistence type="predicted"/>
<dbReference type="EMBL" id="JAWWNJ010000060">
    <property type="protein sequence ID" value="KAK7013178.1"/>
    <property type="molecule type" value="Genomic_DNA"/>
</dbReference>
<evidence type="ECO:0000256" key="1">
    <source>
        <dbReference type="SAM" id="MobiDB-lite"/>
    </source>
</evidence>
<feature type="non-terminal residue" evidence="2">
    <location>
        <position position="486"/>
    </location>
</feature>
<sequence>MARAVTALVIGRKFPVGVRPPVYLNLNDIPISHLSSLNLVRIAGETIEGSVDLDLPRIHKDRIKDVKVKMQGAVKTYISGSNGLSSVAYQQVLPVRPAFVSLPLSLPDVLTLTSYSSPFTQSLWSSSNSSESTDVVSYPFRFTIPEKLPPSFYYSNSATRVFLVLPAATESQLQQVKTMRQGWPGPWKQMSAEDKIRRVIPPRPSVAPISVPIPYTLTVTTETRTLDHSDHPEDKHGKPVFPAPPTKLSELWFSLRRKMKYTAGAFKNAQRRGSFDLRQIAAPDLIRRVDPAASYRRQVAESEWSSEDGMKKGVLAPVCSFHILYGAAICANDLELGILGVTRFQIVIPFPGMGNDVKLETPIQLNPSAGIGDRRQCWTFRPADEPQAITLNFKNLVRVAGETIEGTVDLNLPLMRKDGIEELRLEMQGIVKTRIYRTYGQVTVVHKQVLPLFEPSIQPCGRLPTHPNPTTSLHIPFGSPSPDNLP</sequence>
<keyword evidence="3" id="KW-1185">Reference proteome</keyword>
<organism evidence="2 3">
    <name type="scientific">Favolaschia claudopus</name>
    <dbReference type="NCBI Taxonomy" id="2862362"/>
    <lineage>
        <taxon>Eukaryota</taxon>
        <taxon>Fungi</taxon>
        <taxon>Dikarya</taxon>
        <taxon>Basidiomycota</taxon>
        <taxon>Agaricomycotina</taxon>
        <taxon>Agaricomycetes</taxon>
        <taxon>Agaricomycetidae</taxon>
        <taxon>Agaricales</taxon>
        <taxon>Marasmiineae</taxon>
        <taxon>Mycenaceae</taxon>
        <taxon>Favolaschia</taxon>
    </lineage>
</organism>
<feature type="region of interest" description="Disordered" evidence="1">
    <location>
        <begin position="467"/>
        <end position="486"/>
    </location>
</feature>
<gene>
    <name evidence="2" type="ORF">R3P38DRAFT_3277814</name>
</gene>
<evidence type="ECO:0008006" key="4">
    <source>
        <dbReference type="Google" id="ProtNLM"/>
    </source>
</evidence>
<dbReference type="Gene3D" id="2.60.40.640">
    <property type="match status" value="1"/>
</dbReference>
<protein>
    <recommendedName>
        <fullName evidence="4">Arrestin-like N-terminal domain-containing protein</fullName>
    </recommendedName>
</protein>
<reference evidence="2 3" key="1">
    <citation type="journal article" date="2024" name="J Genomics">
        <title>Draft genome sequencing and assembly of Favolaschia claudopus CIRM-BRFM 2984 isolated from oak limbs.</title>
        <authorList>
            <person name="Navarro D."/>
            <person name="Drula E."/>
            <person name="Chaduli D."/>
            <person name="Cazenave R."/>
            <person name="Ahrendt S."/>
            <person name="Wang J."/>
            <person name="Lipzen A."/>
            <person name="Daum C."/>
            <person name="Barry K."/>
            <person name="Grigoriev I.V."/>
            <person name="Favel A."/>
            <person name="Rosso M.N."/>
            <person name="Martin F."/>
        </authorList>
    </citation>
    <scope>NUCLEOTIDE SEQUENCE [LARGE SCALE GENOMIC DNA]</scope>
    <source>
        <strain evidence="2 3">CIRM-BRFM 2984</strain>
    </source>
</reference>
<comment type="caution">
    <text evidence="2">The sequence shown here is derived from an EMBL/GenBank/DDBJ whole genome shotgun (WGS) entry which is preliminary data.</text>
</comment>
<evidence type="ECO:0000313" key="2">
    <source>
        <dbReference type="EMBL" id="KAK7013178.1"/>
    </source>
</evidence>
<evidence type="ECO:0000313" key="3">
    <source>
        <dbReference type="Proteomes" id="UP001362999"/>
    </source>
</evidence>
<dbReference type="AlphaFoldDB" id="A0AAW0AKB9"/>
<name>A0AAW0AKB9_9AGAR</name>